<dbReference type="GO" id="GO:0070898">
    <property type="term" value="P:RNA polymerase III preinitiation complex assembly"/>
    <property type="evidence" value="ECO:0007669"/>
    <property type="project" value="TreeGrafter"/>
</dbReference>
<feature type="compositionally biased region" description="Basic residues" evidence="1">
    <location>
        <begin position="722"/>
        <end position="744"/>
    </location>
</feature>
<feature type="compositionally biased region" description="Acidic residues" evidence="1">
    <location>
        <begin position="805"/>
        <end position="814"/>
    </location>
</feature>
<dbReference type="InterPro" id="IPR001005">
    <property type="entry name" value="SANT/Myb"/>
</dbReference>
<dbReference type="GO" id="GO:0001156">
    <property type="term" value="F:TFIIIC-class transcription factor complex binding"/>
    <property type="evidence" value="ECO:0007669"/>
    <property type="project" value="TreeGrafter"/>
</dbReference>
<dbReference type="Pfam" id="PF15963">
    <property type="entry name" value="Myb_DNA-bind_7"/>
    <property type="match status" value="1"/>
</dbReference>
<evidence type="ECO:0000313" key="3">
    <source>
        <dbReference type="EMBL" id="KAG0447753.1"/>
    </source>
</evidence>
<keyword evidence="4" id="KW-1185">Reference proteome</keyword>
<dbReference type="SMART" id="SM00717">
    <property type="entry name" value="SANT"/>
    <property type="match status" value="1"/>
</dbReference>
<feature type="compositionally biased region" description="Acidic residues" evidence="1">
    <location>
        <begin position="705"/>
        <end position="718"/>
    </location>
</feature>
<dbReference type="GO" id="GO:0000126">
    <property type="term" value="C:transcription factor TFIIIB complex"/>
    <property type="evidence" value="ECO:0007669"/>
    <property type="project" value="TreeGrafter"/>
</dbReference>
<dbReference type="PANTHER" id="PTHR22929">
    <property type="entry name" value="RNA POLYMERASE III TRANSCRIPTION INITIATION FACTOR B"/>
    <property type="match status" value="1"/>
</dbReference>
<sequence length="974" mass="106525">MAMTKEEILMNRVSDFVNDLSYQPESNAESRHSGSLFVDDIFGPDKRMEKTNKFHPKSRMTLRKAIPKPNKSCAAEMPSSTSQVSDSFGIKSTVEVSIGVKSLEGSVCSSMASPVHCVFQDLRSDSEIPISTNVLNGIAQLDSGCSQEGEDMVCHLKPLDGDAQAACNSGIMDDKQPNNIPLCESTESLGPDNPTHGGFESIEGLTQGFSSLIDTCSSEFNANIGLCSTLDVVIPVHPAHHVPNSFQSCSFTQISEEKTALYNDEDLTGSLFDNYPICETASLLSSTIIEENNGGKTNEEPLAGSESSDLSTSAEMVNAIVQQTPATVQRKIVSNSSSCSGGIQSVCTSNPDSAGSQQMVISSVVTDSPLVSNAYDENVEASLLSESLVNLQACSDKLEAVSIAGVSSMDCIDDLLCQHVPSDVKRIGKFRPKPAVRLKDAKKTKSVSFITPNPGESAATVDCQTKSNPAETAPSFIEIMSEDNVEDGLISLPICNKDNHVNFGCSLTEAVIDISNLDSTEPVFNSDQHVSKFAEEIPFNAKSQISRAATELGTSKLDTPCVVSGGTTSASICPAVDIKSGYGRLDSPPRNNELLDAHCLGFTYGDLANSLTMQGHCSLPSNTSEEGACLASTCDLGVLSLADNANFCMTEGEGGVDELVQQMRPKVMKLEDFHGIYGRRNKSRTNMGNSIFSEDEIAANTSISESDEENGVDVDNDEDMAKKKKRKGPPKKRLPHGIRRRSAKRRVDKALLEIPDDELDRSQIAIRDLIRLAEFKERTSNKEAASLKNSFTNLSDSFANVNNVNDEDFNEDKEDSNSDGANEGIKLQASKLNYHSYMKRPKQIRWSKMDTELFYQAIRQFGTNFEMIQLLFANRSRQQMKAKFKNEQRKHPLEIADALVNRGKDNSQFEKVIQHLKEQNSSKDECSNQTTKSQEEADQNEEEKVDLEKRKQEVDSFTGDEAWNSPKSDHVYEY</sequence>
<dbReference type="AlphaFoldDB" id="A0A835PA43"/>
<accession>A0A835PA43</accession>
<evidence type="ECO:0000313" key="4">
    <source>
        <dbReference type="Proteomes" id="UP000636800"/>
    </source>
</evidence>
<dbReference type="CDD" id="cd00167">
    <property type="entry name" value="SANT"/>
    <property type="match status" value="1"/>
</dbReference>
<name>A0A835PA43_VANPL</name>
<dbReference type="EMBL" id="JADCNL010000429">
    <property type="protein sequence ID" value="KAG0447753.1"/>
    <property type="molecule type" value="Genomic_DNA"/>
</dbReference>
<dbReference type="PANTHER" id="PTHR22929:SF0">
    <property type="entry name" value="TRANSCRIPTION FACTOR TFIIIB COMPONENT B'' HOMOLOG"/>
    <property type="match status" value="1"/>
</dbReference>
<dbReference type="InterPro" id="IPR009057">
    <property type="entry name" value="Homeodomain-like_sf"/>
</dbReference>
<comment type="caution">
    <text evidence="3">The sequence shown here is derived from an EMBL/GenBank/DDBJ whole genome shotgun (WGS) entry which is preliminary data.</text>
</comment>
<dbReference type="SUPFAM" id="SSF46689">
    <property type="entry name" value="Homeodomain-like"/>
    <property type="match status" value="1"/>
</dbReference>
<dbReference type="InterPro" id="IPR039467">
    <property type="entry name" value="TFIIIB_B''_Myb"/>
</dbReference>
<evidence type="ECO:0000259" key="2">
    <source>
        <dbReference type="SMART" id="SM00717"/>
    </source>
</evidence>
<evidence type="ECO:0000256" key="1">
    <source>
        <dbReference type="SAM" id="MobiDB-lite"/>
    </source>
</evidence>
<gene>
    <name evidence="3" type="ORF">HPP92_028201</name>
</gene>
<dbReference type="OrthoDB" id="1927254at2759"/>
<feature type="region of interest" description="Disordered" evidence="1">
    <location>
        <begin position="917"/>
        <end position="974"/>
    </location>
</feature>
<dbReference type="Gene3D" id="1.20.58.1880">
    <property type="match status" value="1"/>
</dbReference>
<feature type="compositionally biased region" description="Basic and acidic residues" evidence="1">
    <location>
        <begin position="917"/>
        <end position="926"/>
    </location>
</feature>
<feature type="compositionally biased region" description="Acidic residues" evidence="1">
    <location>
        <begin position="936"/>
        <end position="945"/>
    </location>
</feature>
<feature type="region of interest" description="Disordered" evidence="1">
    <location>
        <begin position="699"/>
        <end position="744"/>
    </location>
</feature>
<protein>
    <recommendedName>
        <fullName evidence="2">Myb-like domain-containing protein</fullName>
    </recommendedName>
</protein>
<feature type="region of interest" description="Disordered" evidence="1">
    <location>
        <begin position="802"/>
        <end position="822"/>
    </location>
</feature>
<organism evidence="3 4">
    <name type="scientific">Vanilla planifolia</name>
    <name type="common">Vanilla</name>
    <dbReference type="NCBI Taxonomy" id="51239"/>
    <lineage>
        <taxon>Eukaryota</taxon>
        <taxon>Viridiplantae</taxon>
        <taxon>Streptophyta</taxon>
        <taxon>Embryophyta</taxon>
        <taxon>Tracheophyta</taxon>
        <taxon>Spermatophyta</taxon>
        <taxon>Magnoliopsida</taxon>
        <taxon>Liliopsida</taxon>
        <taxon>Asparagales</taxon>
        <taxon>Orchidaceae</taxon>
        <taxon>Vanilloideae</taxon>
        <taxon>Vanilleae</taxon>
        <taxon>Vanilla</taxon>
    </lineage>
</organism>
<reference evidence="3 4" key="1">
    <citation type="journal article" date="2020" name="Nat. Food">
        <title>A phased Vanilla planifolia genome enables genetic improvement of flavour and production.</title>
        <authorList>
            <person name="Hasing T."/>
            <person name="Tang H."/>
            <person name="Brym M."/>
            <person name="Khazi F."/>
            <person name="Huang T."/>
            <person name="Chambers A.H."/>
        </authorList>
    </citation>
    <scope>NUCLEOTIDE SEQUENCE [LARGE SCALE GENOMIC DNA]</scope>
    <source>
        <tissue evidence="3">Leaf</tissue>
    </source>
</reference>
<feature type="domain" description="Myb-like" evidence="2">
    <location>
        <begin position="842"/>
        <end position="890"/>
    </location>
</feature>
<dbReference type="Proteomes" id="UP000636800">
    <property type="component" value="Unassembled WGS sequence"/>
</dbReference>
<proteinExistence type="predicted"/>